<dbReference type="PANTHER" id="PTHR36571:SF1">
    <property type="entry name" value="PROTEIN YGIW"/>
    <property type="match status" value="1"/>
</dbReference>
<dbReference type="Gene3D" id="2.40.50.200">
    <property type="entry name" value="Bacterial OB-fold"/>
    <property type="match status" value="1"/>
</dbReference>
<dbReference type="InterPro" id="IPR036700">
    <property type="entry name" value="BOBF_sf"/>
</dbReference>
<feature type="signal peptide" evidence="2">
    <location>
        <begin position="1"/>
        <end position="24"/>
    </location>
</feature>
<dbReference type="RefSeq" id="WP_136553377.1">
    <property type="nucleotide sequence ID" value="NZ_STGJ01000009.1"/>
</dbReference>
<dbReference type="Pfam" id="PF04076">
    <property type="entry name" value="BOF"/>
    <property type="match status" value="1"/>
</dbReference>
<evidence type="ECO:0000313" key="4">
    <source>
        <dbReference type="Proteomes" id="UP000308891"/>
    </source>
</evidence>
<evidence type="ECO:0000256" key="1">
    <source>
        <dbReference type="ARBA" id="ARBA00022729"/>
    </source>
</evidence>
<dbReference type="NCBIfam" id="NF033674">
    <property type="entry name" value="stress_OB_fold"/>
    <property type="match status" value="1"/>
</dbReference>
<feature type="chain" id="PRO_5020252027" evidence="2">
    <location>
        <begin position="25"/>
        <end position="120"/>
    </location>
</feature>
<evidence type="ECO:0000256" key="2">
    <source>
        <dbReference type="SAM" id="SignalP"/>
    </source>
</evidence>
<protein>
    <submittedName>
        <fullName evidence="3">NirD/YgiW/YdeI family stress tolerance protein</fullName>
    </submittedName>
</protein>
<reference evidence="3 4" key="1">
    <citation type="submission" date="2019-04" db="EMBL/GenBank/DDBJ databases">
        <title>Crenobacter sp. nov.</title>
        <authorList>
            <person name="Shi S."/>
        </authorList>
    </citation>
    <scope>NUCLEOTIDE SEQUENCE [LARGE SCALE GENOMIC DNA]</scope>
    <source>
        <strain evidence="3 4">GY 70310</strain>
    </source>
</reference>
<dbReference type="AlphaFoldDB" id="A0A4T0UUB3"/>
<keyword evidence="1 2" id="KW-0732">Signal</keyword>
<dbReference type="InterPro" id="IPR005220">
    <property type="entry name" value="CarO-like"/>
</dbReference>
<dbReference type="OrthoDB" id="6650354at2"/>
<dbReference type="EMBL" id="STGJ01000009">
    <property type="protein sequence ID" value="TIC82367.1"/>
    <property type="molecule type" value="Genomic_DNA"/>
</dbReference>
<dbReference type="Proteomes" id="UP000308891">
    <property type="component" value="Unassembled WGS sequence"/>
</dbReference>
<name>A0A4T0UUB3_9NEIS</name>
<comment type="caution">
    <text evidence="3">The sequence shown here is derived from an EMBL/GenBank/DDBJ whole genome shotgun (WGS) entry which is preliminary data.</text>
</comment>
<dbReference type="SUPFAM" id="SSF101756">
    <property type="entry name" value="Hypothetical protein YgiW"/>
    <property type="match status" value="1"/>
</dbReference>
<accession>A0A4T0UUB3</accession>
<gene>
    <name evidence="3" type="ORF">E5K04_09410</name>
</gene>
<dbReference type="PANTHER" id="PTHR36571">
    <property type="entry name" value="PROTEIN YGIW"/>
    <property type="match status" value="1"/>
</dbReference>
<proteinExistence type="predicted"/>
<sequence length="120" mass="12928">MSAKKTVLALALALTVGTPLIAQAGYTGPGAQPPAKMSAQEAIKAADDTAVVLEGHIVRHLGKDRYLFRDASGEITVEIDHKHMPKANFDAKQRVRLSGEVDRELAGQDEVDVKQVELLK</sequence>
<organism evidence="3 4">
    <name type="scientific">Crenobacter intestini</name>
    <dbReference type="NCBI Taxonomy" id="2563443"/>
    <lineage>
        <taxon>Bacteria</taxon>
        <taxon>Pseudomonadati</taxon>
        <taxon>Pseudomonadota</taxon>
        <taxon>Betaproteobacteria</taxon>
        <taxon>Neisseriales</taxon>
        <taxon>Neisseriaceae</taxon>
        <taxon>Crenobacter</taxon>
    </lineage>
</organism>
<evidence type="ECO:0000313" key="3">
    <source>
        <dbReference type="EMBL" id="TIC82367.1"/>
    </source>
</evidence>
<keyword evidence="4" id="KW-1185">Reference proteome</keyword>